<protein>
    <recommendedName>
        <fullName evidence="3">Glycosyl transferases group 1</fullName>
    </recommendedName>
</protein>
<name>A0A7W6M961_9RHOB</name>
<dbReference type="OrthoDB" id="7819454at2"/>
<dbReference type="Proteomes" id="UP000565745">
    <property type="component" value="Unassembled WGS sequence"/>
</dbReference>
<proteinExistence type="predicted"/>
<dbReference type="RefSeq" id="WP_152540578.1">
    <property type="nucleotide sequence ID" value="NZ_JACIFU010000003.1"/>
</dbReference>
<sequence>MPALNIQTTQSTKFMRKCLILQFEPRHEEVIPSLIAACNGAGYKPTVLLNRRIRRIRGDVFEQVRGGDADIQYTSLSTDENMDWDSLLADVDFVFLNTLNRVRVAEWASRCGKPVIAMIHNVDQFIKTPECIGLLDRPDFAFMTLAPHVTAEMNAQTDAKYVDKLGLLTYCVLADTPVAYNVEEMRKIVVPGNLSLRSRNYAALIETLSAHPDKWQNLKFEFPSSGVDRAEVVSVISQHGLEKRINVLPLGDQPEIPHSEVFESFRSATIFHPLIAEGFAQYQRIKITSTASMSVGFGVPMIMDRYSEACYRFPMLVSDNTVQATLDRLSGVEDEELVEIHSALAAYRSRMMKRSAEELARLIGRVV</sequence>
<dbReference type="AlphaFoldDB" id="A0A7W6M961"/>
<evidence type="ECO:0008006" key="3">
    <source>
        <dbReference type="Google" id="ProtNLM"/>
    </source>
</evidence>
<evidence type="ECO:0000313" key="2">
    <source>
        <dbReference type="Proteomes" id="UP000565745"/>
    </source>
</evidence>
<comment type="caution">
    <text evidence="1">The sequence shown here is derived from an EMBL/GenBank/DDBJ whole genome shotgun (WGS) entry which is preliminary data.</text>
</comment>
<keyword evidence="2" id="KW-1185">Reference proteome</keyword>
<evidence type="ECO:0000313" key="1">
    <source>
        <dbReference type="EMBL" id="MBB4174754.1"/>
    </source>
</evidence>
<organism evidence="1 2">
    <name type="scientific">Sulfitobacter noctilucicola</name>
    <dbReference type="NCBI Taxonomy" id="1342301"/>
    <lineage>
        <taxon>Bacteria</taxon>
        <taxon>Pseudomonadati</taxon>
        <taxon>Pseudomonadota</taxon>
        <taxon>Alphaproteobacteria</taxon>
        <taxon>Rhodobacterales</taxon>
        <taxon>Roseobacteraceae</taxon>
        <taxon>Sulfitobacter</taxon>
    </lineage>
</organism>
<gene>
    <name evidence="1" type="ORF">GGR93_002542</name>
</gene>
<reference evidence="1 2" key="1">
    <citation type="submission" date="2020-08" db="EMBL/GenBank/DDBJ databases">
        <title>Genomic Encyclopedia of Type Strains, Phase IV (KMG-IV): sequencing the most valuable type-strain genomes for metagenomic binning, comparative biology and taxonomic classification.</title>
        <authorList>
            <person name="Goeker M."/>
        </authorList>
    </citation>
    <scope>NUCLEOTIDE SEQUENCE [LARGE SCALE GENOMIC DNA]</scope>
    <source>
        <strain evidence="1 2">DSM 101015</strain>
    </source>
</reference>
<accession>A0A7W6M961</accession>
<dbReference type="EMBL" id="JACIFU010000003">
    <property type="protein sequence ID" value="MBB4174754.1"/>
    <property type="molecule type" value="Genomic_DNA"/>
</dbReference>